<dbReference type="GO" id="GO:0003729">
    <property type="term" value="F:mRNA binding"/>
    <property type="evidence" value="ECO:0007669"/>
    <property type="project" value="UniProtKB-ARBA"/>
</dbReference>
<protein>
    <recommendedName>
        <fullName evidence="6">Pentacotripeptide-repeat region of PRORP domain-containing protein</fullName>
    </recommendedName>
</protein>
<dbReference type="PANTHER" id="PTHR47926">
    <property type="entry name" value="PENTATRICOPEPTIDE REPEAT-CONTAINING PROTEIN"/>
    <property type="match status" value="1"/>
</dbReference>
<comment type="similarity">
    <text evidence="2">Belongs to the PPR family. PCMP-E subfamily.</text>
</comment>
<accession>A0A5D2L2R2</accession>
<evidence type="ECO:0008006" key="6">
    <source>
        <dbReference type="Google" id="ProtNLM"/>
    </source>
</evidence>
<keyword evidence="1" id="KW-0677">Repeat</keyword>
<dbReference type="Pfam" id="PF20431">
    <property type="entry name" value="E_motif"/>
    <property type="match status" value="1"/>
</dbReference>
<organism evidence="4 5">
    <name type="scientific">Gossypium tomentosum</name>
    <name type="common">Hawaiian cotton</name>
    <name type="synonym">Gossypium sandvicense</name>
    <dbReference type="NCBI Taxonomy" id="34277"/>
    <lineage>
        <taxon>Eukaryota</taxon>
        <taxon>Viridiplantae</taxon>
        <taxon>Streptophyta</taxon>
        <taxon>Embryophyta</taxon>
        <taxon>Tracheophyta</taxon>
        <taxon>Spermatophyta</taxon>
        <taxon>Magnoliopsida</taxon>
        <taxon>eudicotyledons</taxon>
        <taxon>Gunneridae</taxon>
        <taxon>Pentapetalae</taxon>
        <taxon>rosids</taxon>
        <taxon>malvids</taxon>
        <taxon>Malvales</taxon>
        <taxon>Malvaceae</taxon>
        <taxon>Malvoideae</taxon>
        <taxon>Gossypium</taxon>
    </lineage>
</organism>
<dbReference type="Gene3D" id="1.25.40.10">
    <property type="entry name" value="Tetratricopeptide repeat domain"/>
    <property type="match status" value="5"/>
</dbReference>
<sequence>MASFPRLIRLFGDTRSISKGRALHAKIIISGMPRDIYTNSHLLAMYVRFDRILDARKVLEEMPERNVISWTALISGYSQVGMPERALDCFSLMINDGVEPNYYTFVSAVSACASLGDGRAGKEVHGKIYRSGVDFRTPVSNSLINMYGKCGLLKSAQLVFEAMLSPNSISWTSLLSCYSQQAENLKSLNIFLKSRRVGVKINEFACASVLSACAGLEDLKFGMQIHCLVVKCGLEFDKFVETGLISVYAKCGDLNLACQVVLEVNQSKLAAWNSLIGGYVQQGKRREAIDIFLKLHSSGIRPSERTFSSILGAIADAENIELGNQLHTLIIKMGYSSFLVVRNSVLDFYSKCGFLQESLRTFEDIDEHDTVSWNSLISGYVRSGQYEDAIKLLKNMLFQGYKPNLYTYSIILSISSDFPAIEWGKQTHCCIIKPAFDSNVIVGSALIDMYAKCGVLNAAREVFDSLTSKNLVSWNTMLTGYAQHGFAREALEIYSMMQRGNVKPNDVTFIGLLSACAHAGLLKEGLYYYDSMTRDHGIAPRLEHLASIVNLLARKGETRRAYEFIRSFSMEPSKVVWRCLLSGCKIHKDLVLGRLAAEKILSIDPEDTSAHIMLSNIYAEAKMWDKIAELRILMNEKARKKDTGCSWIESKNKMYSFSSSHSTKFEGVNLIQVLNQLTVYLIYGIHRFGKIYTRRKRAKTREGRDISSIMSSNNIMM</sequence>
<reference evidence="4 5" key="1">
    <citation type="submission" date="2019-07" db="EMBL/GenBank/DDBJ databases">
        <title>WGS assembly of Gossypium tomentosum.</title>
        <authorList>
            <person name="Chen Z.J."/>
            <person name="Sreedasyam A."/>
            <person name="Ando A."/>
            <person name="Song Q."/>
            <person name="De L."/>
            <person name="Hulse-Kemp A."/>
            <person name="Ding M."/>
            <person name="Ye W."/>
            <person name="Kirkbride R."/>
            <person name="Jenkins J."/>
            <person name="Plott C."/>
            <person name="Lovell J."/>
            <person name="Lin Y.-M."/>
            <person name="Vaughn R."/>
            <person name="Liu B."/>
            <person name="Li W."/>
            <person name="Simpson S."/>
            <person name="Scheffler B."/>
            <person name="Saski C."/>
            <person name="Grover C."/>
            <person name="Hu G."/>
            <person name="Conover J."/>
            <person name="Carlson J."/>
            <person name="Shu S."/>
            <person name="Boston L."/>
            <person name="Williams M."/>
            <person name="Peterson D."/>
            <person name="Mcgee K."/>
            <person name="Jones D."/>
            <person name="Wendel J."/>
            <person name="Stelly D."/>
            <person name="Grimwood J."/>
            <person name="Schmutz J."/>
        </authorList>
    </citation>
    <scope>NUCLEOTIDE SEQUENCE [LARGE SCALE GENOMIC DNA]</scope>
    <source>
        <strain evidence="4">7179.01</strain>
    </source>
</reference>
<dbReference type="AlphaFoldDB" id="A0A5D2L2R2"/>
<dbReference type="NCBIfam" id="TIGR00756">
    <property type="entry name" value="PPR"/>
    <property type="match status" value="5"/>
</dbReference>
<dbReference type="Pfam" id="PF13041">
    <property type="entry name" value="PPR_2"/>
    <property type="match status" value="4"/>
</dbReference>
<feature type="repeat" description="PPR" evidence="3">
    <location>
        <begin position="470"/>
        <end position="504"/>
    </location>
</feature>
<feature type="repeat" description="PPR" evidence="3">
    <location>
        <begin position="369"/>
        <end position="403"/>
    </location>
</feature>
<dbReference type="FunFam" id="1.25.40.10:FF:000090">
    <property type="entry name" value="Pentatricopeptide repeat-containing protein, chloroplastic"/>
    <property type="match status" value="1"/>
</dbReference>
<dbReference type="Proteomes" id="UP000322667">
    <property type="component" value="Chromosome D05"/>
</dbReference>
<dbReference type="PROSITE" id="PS51375">
    <property type="entry name" value="PPR"/>
    <property type="match status" value="4"/>
</dbReference>
<dbReference type="FunFam" id="1.25.40.10:FF:000285">
    <property type="entry name" value="Pentatricopeptide repeat-containing protein, chloroplastic"/>
    <property type="match status" value="1"/>
</dbReference>
<dbReference type="PANTHER" id="PTHR47926:SF452">
    <property type="entry name" value="PENTATRICOPEPTIDE REPEAT-CONTAINING PROTEIN"/>
    <property type="match status" value="1"/>
</dbReference>
<dbReference type="EMBL" id="CM017627">
    <property type="protein sequence ID" value="TYH73302.1"/>
    <property type="molecule type" value="Genomic_DNA"/>
</dbReference>
<dbReference type="FunFam" id="1.25.40.10:FF:000073">
    <property type="entry name" value="Pentatricopeptide repeat-containing protein chloroplastic"/>
    <property type="match status" value="1"/>
</dbReference>
<dbReference type="FunFam" id="1.25.40.10:FF:000425">
    <property type="entry name" value="Pentatricopeptide repeat-containing protein At3g26540"/>
    <property type="match status" value="1"/>
</dbReference>
<dbReference type="InterPro" id="IPR046960">
    <property type="entry name" value="PPR_At4g14850-like_plant"/>
</dbReference>
<dbReference type="GO" id="GO:0009451">
    <property type="term" value="P:RNA modification"/>
    <property type="evidence" value="ECO:0007669"/>
    <property type="project" value="InterPro"/>
</dbReference>
<dbReference type="Pfam" id="PF01535">
    <property type="entry name" value="PPR"/>
    <property type="match status" value="2"/>
</dbReference>
<proteinExistence type="inferred from homology"/>
<dbReference type="InterPro" id="IPR011990">
    <property type="entry name" value="TPR-like_helical_dom_sf"/>
</dbReference>
<dbReference type="InterPro" id="IPR046848">
    <property type="entry name" value="E_motif"/>
</dbReference>
<dbReference type="FunFam" id="1.25.40.10:FF:000196">
    <property type="entry name" value="Pentatricopeptide repeat-containing protein At4g14850"/>
    <property type="match status" value="1"/>
</dbReference>
<name>A0A5D2L2R2_GOSTO</name>
<evidence type="ECO:0000256" key="2">
    <source>
        <dbReference type="ARBA" id="ARBA00061659"/>
    </source>
</evidence>
<keyword evidence="5" id="KW-1185">Reference proteome</keyword>
<evidence type="ECO:0000256" key="3">
    <source>
        <dbReference type="PROSITE-ProRule" id="PRU00708"/>
    </source>
</evidence>
<evidence type="ECO:0000256" key="1">
    <source>
        <dbReference type="ARBA" id="ARBA00022737"/>
    </source>
</evidence>
<evidence type="ECO:0000313" key="5">
    <source>
        <dbReference type="Proteomes" id="UP000322667"/>
    </source>
</evidence>
<gene>
    <name evidence="4" type="ORF">ES332_D05G319500v1</name>
</gene>
<feature type="repeat" description="PPR" evidence="3">
    <location>
        <begin position="268"/>
        <end position="302"/>
    </location>
</feature>
<feature type="repeat" description="PPR" evidence="3">
    <location>
        <begin position="66"/>
        <end position="100"/>
    </location>
</feature>
<dbReference type="InterPro" id="IPR002885">
    <property type="entry name" value="PPR_rpt"/>
</dbReference>
<evidence type="ECO:0000313" key="4">
    <source>
        <dbReference type="EMBL" id="TYH73302.1"/>
    </source>
</evidence>